<evidence type="ECO:0000256" key="6">
    <source>
        <dbReference type="SAM" id="Phobius"/>
    </source>
</evidence>
<keyword evidence="3 6" id="KW-1133">Transmembrane helix</keyword>
<feature type="transmembrane region" description="Helical" evidence="6">
    <location>
        <begin position="491"/>
        <end position="510"/>
    </location>
</feature>
<dbReference type="Pfam" id="PF07690">
    <property type="entry name" value="MFS_1"/>
    <property type="match status" value="1"/>
</dbReference>
<evidence type="ECO:0000313" key="9">
    <source>
        <dbReference type="Proteomes" id="UP001408356"/>
    </source>
</evidence>
<feature type="transmembrane region" description="Helical" evidence="6">
    <location>
        <begin position="410"/>
        <end position="429"/>
    </location>
</feature>
<keyword evidence="2 6" id="KW-0812">Transmembrane</keyword>
<evidence type="ECO:0000313" key="8">
    <source>
        <dbReference type="EMBL" id="KAK9419861.1"/>
    </source>
</evidence>
<accession>A0ABR2V029</accession>
<dbReference type="InterPro" id="IPR036259">
    <property type="entry name" value="MFS_trans_sf"/>
</dbReference>
<proteinExistence type="predicted"/>
<evidence type="ECO:0000256" key="2">
    <source>
        <dbReference type="ARBA" id="ARBA00022692"/>
    </source>
</evidence>
<feature type="transmembrane region" description="Helical" evidence="6">
    <location>
        <begin position="376"/>
        <end position="395"/>
    </location>
</feature>
<protein>
    <submittedName>
        <fullName evidence="8">Major facilitator superfamily (MFS) profile domain-containing protein</fullName>
    </submittedName>
</protein>
<sequence>METMMVDGEGTRTPGSGAYDNDVPEALTKADIERLGRQRPAAFAKASTETFFVITVIVSMMMSEYFISGFNIVLPTIADEISIPAAQRTWPAEAINLTTAALLLPFGRLCDQYGGRVIFLLGHVWLTIWSLVAGFSQNPTMLIVCRAMQGLGSSAFLPAGISLLGTLYRPGPRKNMVFSFYGAMACIGFYIGIFLGAVTGQLLDWRWFFYIGTMLVSVNTVIGFLAIPRHLGDGDSSVRMDWLGVATIVPGLVLVVYALTDGSHAPNGWKTPYVIATFVVGVVLLGIAIYIEGWVASQPLLPGELFRPKYMKRLATSMFCSYGAFALFLFYSSYQLQTVLRTTPLQTAAWFTPLAVGGMFLAIMGGLVLHLLSGRILLIISGLGYLISVLLFALMPPQSESGEPSLSHLYWAYVFPAMICGTIGVDILYNVTNVFITTAMPCRLQATAGALINSLLYLGMAFWLGIGELAVATTVDYRGEENISLRDQYQIGFWVAVGLAGVALSLNATINLGEAAAEMTADEKEKEKARLEQDQ</sequence>
<feature type="transmembrane region" description="Helical" evidence="6">
    <location>
        <begin position="117"/>
        <end position="135"/>
    </location>
</feature>
<dbReference type="Proteomes" id="UP001408356">
    <property type="component" value="Unassembled WGS sequence"/>
</dbReference>
<dbReference type="InterPro" id="IPR020846">
    <property type="entry name" value="MFS_dom"/>
</dbReference>
<feature type="transmembrane region" description="Helical" evidence="6">
    <location>
        <begin position="348"/>
        <end position="369"/>
    </location>
</feature>
<dbReference type="Gene3D" id="1.20.1720.10">
    <property type="entry name" value="Multidrug resistance protein D"/>
    <property type="match status" value="1"/>
</dbReference>
<feature type="transmembrane region" description="Helical" evidence="6">
    <location>
        <begin position="51"/>
        <end position="74"/>
    </location>
</feature>
<evidence type="ECO:0000259" key="7">
    <source>
        <dbReference type="PROSITE" id="PS50850"/>
    </source>
</evidence>
<feature type="domain" description="Major facilitator superfamily (MFS) profile" evidence="7">
    <location>
        <begin position="52"/>
        <end position="515"/>
    </location>
</feature>
<gene>
    <name evidence="8" type="ORF">SUNI508_06867</name>
</gene>
<feature type="region of interest" description="Disordered" evidence="5">
    <location>
        <begin position="1"/>
        <end position="20"/>
    </location>
</feature>
<dbReference type="PANTHER" id="PTHR42718:SF11">
    <property type="entry name" value="MAJOR FACILITATOR SUPERFAMILY (MFS) PROFILE DOMAIN-CONTAINING PROTEIN"/>
    <property type="match status" value="1"/>
</dbReference>
<feature type="transmembrane region" description="Helical" evidence="6">
    <location>
        <begin position="240"/>
        <end position="260"/>
    </location>
</feature>
<feature type="transmembrane region" description="Helical" evidence="6">
    <location>
        <begin position="147"/>
        <end position="168"/>
    </location>
</feature>
<feature type="transmembrane region" description="Helical" evidence="6">
    <location>
        <begin position="207"/>
        <end position="228"/>
    </location>
</feature>
<dbReference type="Gene3D" id="1.20.1250.20">
    <property type="entry name" value="MFS general substrate transporter like domains"/>
    <property type="match status" value="1"/>
</dbReference>
<feature type="transmembrane region" description="Helical" evidence="6">
    <location>
        <begin position="450"/>
        <end position="471"/>
    </location>
</feature>
<dbReference type="PANTHER" id="PTHR42718">
    <property type="entry name" value="MAJOR FACILITATOR SUPERFAMILY MULTIDRUG TRANSPORTER MFSC"/>
    <property type="match status" value="1"/>
</dbReference>
<name>A0ABR2V029_9PEZI</name>
<dbReference type="InterPro" id="IPR011701">
    <property type="entry name" value="MFS"/>
</dbReference>
<comment type="subcellular location">
    <subcellularLocation>
        <location evidence="1">Membrane</location>
        <topology evidence="1">Multi-pass membrane protein</topology>
    </subcellularLocation>
</comment>
<evidence type="ECO:0000256" key="5">
    <source>
        <dbReference type="SAM" id="MobiDB-lite"/>
    </source>
</evidence>
<dbReference type="SUPFAM" id="SSF103473">
    <property type="entry name" value="MFS general substrate transporter"/>
    <property type="match status" value="1"/>
</dbReference>
<keyword evidence="4 6" id="KW-0472">Membrane</keyword>
<evidence type="ECO:0000256" key="3">
    <source>
        <dbReference type="ARBA" id="ARBA00022989"/>
    </source>
</evidence>
<evidence type="ECO:0000256" key="4">
    <source>
        <dbReference type="ARBA" id="ARBA00023136"/>
    </source>
</evidence>
<dbReference type="PROSITE" id="PS50850">
    <property type="entry name" value="MFS"/>
    <property type="match status" value="1"/>
</dbReference>
<organism evidence="8 9">
    <name type="scientific">Seiridium unicorne</name>
    <dbReference type="NCBI Taxonomy" id="138068"/>
    <lineage>
        <taxon>Eukaryota</taxon>
        <taxon>Fungi</taxon>
        <taxon>Dikarya</taxon>
        <taxon>Ascomycota</taxon>
        <taxon>Pezizomycotina</taxon>
        <taxon>Sordariomycetes</taxon>
        <taxon>Xylariomycetidae</taxon>
        <taxon>Amphisphaeriales</taxon>
        <taxon>Sporocadaceae</taxon>
        <taxon>Seiridium</taxon>
    </lineage>
</organism>
<comment type="caution">
    <text evidence="8">The sequence shown here is derived from an EMBL/GenBank/DDBJ whole genome shotgun (WGS) entry which is preliminary data.</text>
</comment>
<evidence type="ECO:0000256" key="1">
    <source>
        <dbReference type="ARBA" id="ARBA00004141"/>
    </source>
</evidence>
<keyword evidence="9" id="KW-1185">Reference proteome</keyword>
<feature type="transmembrane region" description="Helical" evidence="6">
    <location>
        <begin position="180"/>
        <end position="201"/>
    </location>
</feature>
<dbReference type="EMBL" id="JARVKF010000279">
    <property type="protein sequence ID" value="KAK9419861.1"/>
    <property type="molecule type" value="Genomic_DNA"/>
</dbReference>
<feature type="transmembrane region" description="Helical" evidence="6">
    <location>
        <begin position="314"/>
        <end position="336"/>
    </location>
</feature>
<reference evidence="8 9" key="1">
    <citation type="journal article" date="2024" name="J. Plant Pathol.">
        <title>Sequence and assembly of the genome of Seiridium unicorne, isolate CBS 538.82, causal agent of cypress canker disease.</title>
        <authorList>
            <person name="Scali E."/>
            <person name="Rocca G.D."/>
            <person name="Danti R."/>
            <person name="Garbelotto M."/>
            <person name="Barberini S."/>
            <person name="Baroncelli R."/>
            <person name="Emiliani G."/>
        </authorList>
    </citation>
    <scope>NUCLEOTIDE SEQUENCE [LARGE SCALE GENOMIC DNA]</scope>
    <source>
        <strain evidence="8 9">BM-138-508</strain>
    </source>
</reference>
<feature type="transmembrane region" description="Helical" evidence="6">
    <location>
        <begin position="272"/>
        <end position="293"/>
    </location>
</feature>